<evidence type="ECO:0000256" key="14">
    <source>
        <dbReference type="ARBA" id="ARBA00045096"/>
    </source>
</evidence>
<comment type="catalytic activity">
    <reaction evidence="19">
        <text>dATP + AMP = dADP + ADP</text>
        <dbReference type="Rhea" id="RHEA:79899"/>
        <dbReference type="ChEBI" id="CHEBI:57667"/>
        <dbReference type="ChEBI" id="CHEBI:61404"/>
        <dbReference type="ChEBI" id="CHEBI:456215"/>
        <dbReference type="ChEBI" id="CHEBI:456216"/>
    </reaction>
</comment>
<dbReference type="Gene3D" id="1.20.890.10">
    <property type="entry name" value="cAMP-dependent protein kinase regulatory subunit, dimerization-anchoring domain"/>
    <property type="match status" value="1"/>
</dbReference>
<comment type="catalytic activity">
    <reaction evidence="3">
        <text>a ribonucleoside 5'-diphosphate + ATP = a ribonucleoside 5'-triphosphate + ADP</text>
        <dbReference type="Rhea" id="RHEA:18113"/>
        <dbReference type="ChEBI" id="CHEBI:30616"/>
        <dbReference type="ChEBI" id="CHEBI:57930"/>
        <dbReference type="ChEBI" id="CHEBI:61557"/>
        <dbReference type="ChEBI" id="CHEBI:456216"/>
        <dbReference type="EC" id="2.7.4.6"/>
    </reaction>
</comment>
<evidence type="ECO:0000256" key="25">
    <source>
        <dbReference type="ARBA" id="ARBA00048851"/>
    </source>
</evidence>
<dbReference type="Gene3D" id="3.40.50.300">
    <property type="entry name" value="P-loop containing nucleotide triphosphate hydrolases"/>
    <property type="match status" value="1"/>
</dbReference>
<comment type="catalytic activity">
    <reaction evidence="1">
        <text>a 2'-deoxyribonucleoside 5'-diphosphate + ATP = a 2'-deoxyribonucleoside 5'-triphosphate + ADP</text>
        <dbReference type="Rhea" id="RHEA:44640"/>
        <dbReference type="ChEBI" id="CHEBI:30616"/>
        <dbReference type="ChEBI" id="CHEBI:61560"/>
        <dbReference type="ChEBI" id="CHEBI:73316"/>
        <dbReference type="ChEBI" id="CHEBI:456216"/>
        <dbReference type="EC" id="2.7.4.6"/>
    </reaction>
</comment>
<comment type="catalytic activity">
    <reaction evidence="13">
        <text>dCDP + GTP = dCTP + GDP</text>
        <dbReference type="Rhea" id="RHEA:79875"/>
        <dbReference type="ChEBI" id="CHEBI:37565"/>
        <dbReference type="ChEBI" id="CHEBI:58189"/>
        <dbReference type="ChEBI" id="CHEBI:58593"/>
        <dbReference type="ChEBI" id="CHEBI:61481"/>
    </reaction>
</comment>
<dbReference type="GO" id="GO:0005737">
    <property type="term" value="C:cytoplasm"/>
    <property type="evidence" value="ECO:0007669"/>
    <property type="project" value="UniProtKB-SubCell"/>
</dbReference>
<comment type="catalytic activity">
    <reaction evidence="24">
        <text>dAMP + ATP = dADP + ADP</text>
        <dbReference type="Rhea" id="RHEA:23100"/>
        <dbReference type="ChEBI" id="CHEBI:30616"/>
        <dbReference type="ChEBI" id="CHEBI:57667"/>
        <dbReference type="ChEBI" id="CHEBI:58245"/>
        <dbReference type="ChEBI" id="CHEBI:456216"/>
    </reaction>
</comment>
<evidence type="ECO:0000256" key="20">
    <source>
        <dbReference type="ARBA" id="ARBA00048116"/>
    </source>
</evidence>
<evidence type="ECO:0000256" key="23">
    <source>
        <dbReference type="ARBA" id="ARBA00048759"/>
    </source>
</evidence>
<evidence type="ECO:0000256" key="15">
    <source>
        <dbReference type="ARBA" id="ARBA00045110"/>
    </source>
</evidence>
<dbReference type="GO" id="GO:0006207">
    <property type="term" value="P:'de novo' pyrimidine nucleobase biosynthetic process"/>
    <property type="evidence" value="ECO:0007669"/>
    <property type="project" value="InterPro"/>
</dbReference>
<dbReference type="GO" id="GO:0005524">
    <property type="term" value="F:ATP binding"/>
    <property type="evidence" value="ECO:0007669"/>
    <property type="project" value="UniProtKB-KW"/>
</dbReference>
<dbReference type="CDD" id="cd22978">
    <property type="entry name" value="DD_AK5"/>
    <property type="match status" value="1"/>
</dbReference>
<dbReference type="GO" id="GO:0004017">
    <property type="term" value="F:AMP kinase activity"/>
    <property type="evidence" value="ECO:0007669"/>
    <property type="project" value="UniProtKB-EC"/>
</dbReference>
<comment type="catalytic activity">
    <reaction evidence="15">
        <text>dAMP + dATP = 2 dADP</text>
        <dbReference type="Rhea" id="RHEA:78311"/>
        <dbReference type="ChEBI" id="CHEBI:57667"/>
        <dbReference type="ChEBI" id="CHEBI:58245"/>
        <dbReference type="ChEBI" id="CHEBI:61404"/>
    </reaction>
</comment>
<dbReference type="GO" id="GO:0006221">
    <property type="term" value="P:pyrimidine nucleotide biosynthetic process"/>
    <property type="evidence" value="ECO:0007669"/>
    <property type="project" value="UniProtKB-KW"/>
</dbReference>
<dbReference type="SUPFAM" id="SSF52540">
    <property type="entry name" value="P-loop containing nucleoside triphosphate hydrolases"/>
    <property type="match status" value="1"/>
</dbReference>
<comment type="catalytic activity">
    <reaction evidence="20">
        <text>UMP + ATP = UDP + ADP</text>
        <dbReference type="Rhea" id="RHEA:24400"/>
        <dbReference type="ChEBI" id="CHEBI:30616"/>
        <dbReference type="ChEBI" id="CHEBI:57865"/>
        <dbReference type="ChEBI" id="CHEBI:58223"/>
        <dbReference type="ChEBI" id="CHEBI:456216"/>
        <dbReference type="EC" id="2.7.4.14"/>
    </reaction>
</comment>
<keyword evidence="5" id="KW-0963">Cytoplasm</keyword>
<keyword evidence="7" id="KW-0547">Nucleotide-binding</keyword>
<sequence length="331" mass="37387">MSLTPKQGQDYLEKHGIPQLIEGILVGLLHSRPDDPLEFIQKCVRTAQDKLDRKNINWDSFIHQPIHLPPIQPSISSSTKKVFKTEISEQRKPHSRDSSPHRGNAPVRLPSIQKQDSDASPSSKKKSCKTFKPSTINFTEAMENKKIVFVVGGPGSGKGTQCERIVKKYGFTHFSSGDLLRAEVASGSEKGAELKAIMERGELVPLSIVLSLMKYNMEKHKDSKGFLIDGYPREVQQGIEFEKDVAPCTFVLWVDASQETMTNRLLKRAETSGRADDNEETIKLRLKTFVEATEPVIEYYKKHNKIRRVNSEQDVDTVFGEVQAIFDQYVL</sequence>
<evidence type="ECO:0000256" key="11">
    <source>
        <dbReference type="ARBA" id="ARBA00023242"/>
    </source>
</evidence>
<evidence type="ECO:0000256" key="8">
    <source>
        <dbReference type="ARBA" id="ARBA00022777"/>
    </source>
</evidence>
<comment type="catalytic activity">
    <reaction evidence="2">
        <text>AMP + ATP = 2 ADP</text>
        <dbReference type="Rhea" id="RHEA:12973"/>
        <dbReference type="ChEBI" id="CHEBI:30616"/>
        <dbReference type="ChEBI" id="CHEBI:456215"/>
        <dbReference type="ChEBI" id="CHEBI:456216"/>
        <dbReference type="EC" id="2.7.4.3"/>
    </reaction>
</comment>
<evidence type="ECO:0000256" key="3">
    <source>
        <dbReference type="ARBA" id="ARBA00000937"/>
    </source>
</evidence>
<comment type="catalytic activity">
    <reaction evidence="21">
        <text>GDP + ATP = GTP + ADP</text>
        <dbReference type="Rhea" id="RHEA:27686"/>
        <dbReference type="ChEBI" id="CHEBI:30616"/>
        <dbReference type="ChEBI" id="CHEBI:37565"/>
        <dbReference type="ChEBI" id="CHEBI:58189"/>
        <dbReference type="ChEBI" id="CHEBI:456216"/>
        <dbReference type="EC" id="2.7.4.6"/>
    </reaction>
</comment>
<protein>
    <submittedName>
        <fullName evidence="28">Adenylate kinase isoenzyme 1-like</fullName>
    </submittedName>
</protein>
<evidence type="ECO:0000256" key="5">
    <source>
        <dbReference type="ARBA" id="ARBA00022490"/>
    </source>
</evidence>
<comment type="catalytic activity">
    <reaction evidence="16">
        <text>CDP + GTP = CTP + GDP</text>
        <dbReference type="Rhea" id="RHEA:79859"/>
        <dbReference type="ChEBI" id="CHEBI:37563"/>
        <dbReference type="ChEBI" id="CHEBI:37565"/>
        <dbReference type="ChEBI" id="CHEBI:58069"/>
        <dbReference type="ChEBI" id="CHEBI:58189"/>
    </reaction>
</comment>
<dbReference type="CDD" id="cd01428">
    <property type="entry name" value="ADK"/>
    <property type="match status" value="1"/>
</dbReference>
<evidence type="ECO:0000256" key="16">
    <source>
        <dbReference type="ARBA" id="ARBA00045111"/>
    </source>
</evidence>
<accession>A0A6F9D6V4</accession>
<keyword evidence="11" id="KW-0539">Nucleus</keyword>
<evidence type="ECO:0000256" key="4">
    <source>
        <dbReference type="ARBA" id="ARBA00004496"/>
    </source>
</evidence>
<comment type="catalytic activity">
    <reaction evidence="22">
        <text>dTDP + GTP = dTTP + GDP</text>
        <dbReference type="Rhea" id="RHEA:79867"/>
        <dbReference type="ChEBI" id="CHEBI:37565"/>
        <dbReference type="ChEBI" id="CHEBI:37568"/>
        <dbReference type="ChEBI" id="CHEBI:58189"/>
        <dbReference type="ChEBI" id="CHEBI:58369"/>
    </reaction>
</comment>
<dbReference type="EMBL" id="LR782813">
    <property type="protein sequence ID" value="CAB3220764.1"/>
    <property type="molecule type" value="mRNA"/>
</dbReference>
<dbReference type="AlphaFoldDB" id="A0A6F9D6V4"/>
<evidence type="ECO:0000256" key="17">
    <source>
        <dbReference type="ARBA" id="ARBA00047390"/>
    </source>
</evidence>
<dbReference type="PROSITE" id="PS00113">
    <property type="entry name" value="ADENYLATE_KINASE"/>
    <property type="match status" value="1"/>
</dbReference>
<name>A0A6F9D6V4_9ASCI</name>
<dbReference type="FunFam" id="3.40.50.300:FF:000315">
    <property type="entry name" value="Adenylate kinase 1"/>
    <property type="match status" value="1"/>
</dbReference>
<comment type="catalytic activity">
    <reaction evidence="23">
        <text>dGDP + ATP = dGTP + ADP</text>
        <dbReference type="Rhea" id="RHEA:27690"/>
        <dbReference type="ChEBI" id="CHEBI:30616"/>
        <dbReference type="ChEBI" id="CHEBI:58595"/>
        <dbReference type="ChEBI" id="CHEBI:61429"/>
        <dbReference type="ChEBI" id="CHEBI:456216"/>
        <dbReference type="EC" id="2.7.4.6"/>
    </reaction>
</comment>
<keyword evidence="8 26" id="KW-0418">Kinase</keyword>
<evidence type="ECO:0000256" key="13">
    <source>
        <dbReference type="ARBA" id="ARBA00045094"/>
    </source>
</evidence>
<dbReference type="SUPFAM" id="SSF47391">
    <property type="entry name" value="Dimerization-anchoring domain of cAMP-dependent PK regulatory subunit"/>
    <property type="match status" value="1"/>
</dbReference>
<gene>
    <name evidence="28" type="primary">Ak1</name>
</gene>
<dbReference type="PRINTS" id="PR00094">
    <property type="entry name" value="ADENYLTKNASE"/>
</dbReference>
<dbReference type="PANTHER" id="PTHR23359">
    <property type="entry name" value="NUCLEOTIDE KINASE"/>
    <property type="match status" value="1"/>
</dbReference>
<comment type="catalytic activity">
    <reaction evidence="14">
        <text>a ribonucleoside 5'-phosphate + ATP = a ribonucleoside 5'-diphosphate + ADP</text>
        <dbReference type="Rhea" id="RHEA:24036"/>
        <dbReference type="ChEBI" id="CHEBI:30616"/>
        <dbReference type="ChEBI" id="CHEBI:57930"/>
        <dbReference type="ChEBI" id="CHEBI:58043"/>
        <dbReference type="ChEBI" id="CHEBI:456216"/>
        <dbReference type="EC" id="2.7.4.4"/>
    </reaction>
</comment>
<comment type="catalytic activity">
    <reaction evidence="17">
        <text>UDP + ATP = UTP + ADP</text>
        <dbReference type="Rhea" id="RHEA:25098"/>
        <dbReference type="ChEBI" id="CHEBI:30616"/>
        <dbReference type="ChEBI" id="CHEBI:46398"/>
        <dbReference type="ChEBI" id="CHEBI:58223"/>
        <dbReference type="ChEBI" id="CHEBI:456216"/>
        <dbReference type="EC" id="2.7.4.6"/>
    </reaction>
</comment>
<dbReference type="NCBIfam" id="TIGR01359">
    <property type="entry name" value="UMP_CMP_kin_fam"/>
    <property type="match status" value="1"/>
</dbReference>
<keyword evidence="6 26" id="KW-0808">Transferase</keyword>
<evidence type="ECO:0000256" key="9">
    <source>
        <dbReference type="ARBA" id="ARBA00022840"/>
    </source>
</evidence>
<evidence type="ECO:0000256" key="21">
    <source>
        <dbReference type="ARBA" id="ARBA00048564"/>
    </source>
</evidence>
<evidence type="ECO:0000256" key="2">
    <source>
        <dbReference type="ARBA" id="ARBA00000582"/>
    </source>
</evidence>
<evidence type="ECO:0000256" key="22">
    <source>
        <dbReference type="ARBA" id="ARBA00048620"/>
    </source>
</evidence>
<reference evidence="28" key="1">
    <citation type="submission" date="2020-04" db="EMBL/GenBank/DDBJ databases">
        <authorList>
            <person name="Neveu A P."/>
        </authorList>
    </citation>
    <scope>NUCLEOTIDE SEQUENCE</scope>
    <source>
        <tissue evidence="28">Whole embryo</tissue>
    </source>
</reference>
<keyword evidence="9" id="KW-0067">ATP-binding</keyword>
<evidence type="ECO:0000256" key="12">
    <source>
        <dbReference type="ARBA" id="ARBA00045073"/>
    </source>
</evidence>
<dbReference type="HAMAP" id="MF_00235">
    <property type="entry name" value="Adenylate_kinase_Adk"/>
    <property type="match status" value="1"/>
</dbReference>
<dbReference type="InterPro" id="IPR000850">
    <property type="entry name" value="Adenylat/UMP-CMP_kin"/>
</dbReference>
<evidence type="ECO:0000256" key="27">
    <source>
        <dbReference type="SAM" id="MobiDB-lite"/>
    </source>
</evidence>
<feature type="region of interest" description="Disordered" evidence="27">
    <location>
        <begin position="69"/>
        <end position="130"/>
    </location>
</feature>
<proteinExistence type="evidence at transcript level"/>
<feature type="compositionally biased region" description="Basic and acidic residues" evidence="27">
    <location>
        <begin position="83"/>
        <end position="100"/>
    </location>
</feature>
<comment type="similarity">
    <text evidence="26">Belongs to the adenylate kinase family.</text>
</comment>
<keyword evidence="10" id="KW-0665">Pyrimidine biosynthesis</keyword>
<evidence type="ECO:0000256" key="1">
    <source>
        <dbReference type="ARBA" id="ARBA00000082"/>
    </source>
</evidence>
<comment type="catalytic activity">
    <reaction evidence="25">
        <text>thiamine diphosphate + ADP = thiamine triphosphate + AMP</text>
        <dbReference type="Rhea" id="RHEA:69180"/>
        <dbReference type="ChEBI" id="CHEBI:58937"/>
        <dbReference type="ChEBI" id="CHEBI:58938"/>
        <dbReference type="ChEBI" id="CHEBI:456215"/>
        <dbReference type="ChEBI" id="CHEBI:456216"/>
    </reaction>
</comment>
<evidence type="ECO:0000256" key="10">
    <source>
        <dbReference type="ARBA" id="ARBA00022975"/>
    </source>
</evidence>
<evidence type="ECO:0000256" key="18">
    <source>
        <dbReference type="ARBA" id="ARBA00047439"/>
    </source>
</evidence>
<evidence type="ECO:0000256" key="19">
    <source>
        <dbReference type="ARBA" id="ARBA00047801"/>
    </source>
</evidence>
<evidence type="ECO:0000256" key="7">
    <source>
        <dbReference type="ARBA" id="ARBA00022741"/>
    </source>
</evidence>
<evidence type="ECO:0000256" key="26">
    <source>
        <dbReference type="RuleBase" id="RU003330"/>
    </source>
</evidence>
<evidence type="ECO:0000313" key="28">
    <source>
        <dbReference type="EMBL" id="CAB3220764.1"/>
    </source>
</evidence>
<comment type="subcellular location">
    <subcellularLocation>
        <location evidence="4">Cytoplasm</location>
    </subcellularLocation>
</comment>
<dbReference type="InterPro" id="IPR033690">
    <property type="entry name" value="Adenylat_kinase_CS"/>
</dbReference>
<dbReference type="InterPro" id="IPR027417">
    <property type="entry name" value="P-loop_NTPase"/>
</dbReference>
<evidence type="ECO:0000256" key="6">
    <source>
        <dbReference type="ARBA" id="ARBA00022679"/>
    </source>
</evidence>
<comment type="catalytic activity">
    <reaction evidence="18">
        <text>GTP + UDP = UTP + GDP</text>
        <dbReference type="Rhea" id="RHEA:79863"/>
        <dbReference type="ChEBI" id="CHEBI:37565"/>
        <dbReference type="ChEBI" id="CHEBI:46398"/>
        <dbReference type="ChEBI" id="CHEBI:58189"/>
        <dbReference type="ChEBI" id="CHEBI:58223"/>
    </reaction>
</comment>
<organism evidence="28">
    <name type="scientific">Phallusia mammillata</name>
    <dbReference type="NCBI Taxonomy" id="59560"/>
    <lineage>
        <taxon>Eukaryota</taxon>
        <taxon>Metazoa</taxon>
        <taxon>Chordata</taxon>
        <taxon>Tunicata</taxon>
        <taxon>Ascidiacea</taxon>
        <taxon>Phlebobranchia</taxon>
        <taxon>Ascidiidae</taxon>
        <taxon>Phallusia</taxon>
    </lineage>
</organism>
<dbReference type="GO" id="GO:0004550">
    <property type="term" value="F:nucleoside diphosphate kinase activity"/>
    <property type="evidence" value="ECO:0007669"/>
    <property type="project" value="UniProtKB-EC"/>
</dbReference>
<dbReference type="InterPro" id="IPR006266">
    <property type="entry name" value="UMP_CMP_kinase"/>
</dbReference>
<comment type="catalytic activity">
    <reaction evidence="12">
        <text>dADP + GTP = dATP + GDP</text>
        <dbReference type="Rhea" id="RHEA:79871"/>
        <dbReference type="ChEBI" id="CHEBI:37565"/>
        <dbReference type="ChEBI" id="CHEBI:57667"/>
        <dbReference type="ChEBI" id="CHEBI:58189"/>
        <dbReference type="ChEBI" id="CHEBI:61404"/>
    </reaction>
</comment>
<dbReference type="Pfam" id="PF00406">
    <property type="entry name" value="ADK"/>
    <property type="match status" value="1"/>
</dbReference>
<evidence type="ECO:0000256" key="24">
    <source>
        <dbReference type="ARBA" id="ARBA00048824"/>
    </source>
</evidence>